<protein>
    <submittedName>
        <fullName evidence="2">Tetratricopeptide repeat protein</fullName>
    </submittedName>
    <submittedName>
        <fullName evidence="1">Tetratricopeptide repeat-containing protein</fullName>
    </submittedName>
</protein>
<organism evidence="2 4">
    <name type="scientific">Rhizobium phaseoli</name>
    <dbReference type="NCBI Taxonomy" id="396"/>
    <lineage>
        <taxon>Bacteria</taxon>
        <taxon>Pseudomonadati</taxon>
        <taxon>Pseudomonadota</taxon>
        <taxon>Alphaproteobacteria</taxon>
        <taxon>Hyphomicrobiales</taxon>
        <taxon>Rhizobiaceae</taxon>
        <taxon>Rhizobium/Agrobacterium group</taxon>
        <taxon>Rhizobium</taxon>
    </lineage>
</organism>
<dbReference type="Pfam" id="PF14559">
    <property type="entry name" value="TPR_19"/>
    <property type="match status" value="1"/>
</dbReference>
<keyword evidence="3" id="KW-1185">Reference proteome</keyword>
<dbReference type="EMBL" id="CP013571">
    <property type="protein sequence ID" value="ANL87829.1"/>
    <property type="molecule type" value="Genomic_DNA"/>
</dbReference>
<geneLocation type="plasmid" evidence="1 3">
    <name>pRphaN771c</name>
</geneLocation>
<evidence type="ECO:0000313" key="2">
    <source>
        <dbReference type="EMBL" id="QPK12016.1"/>
    </source>
</evidence>
<evidence type="ECO:0000313" key="1">
    <source>
        <dbReference type="EMBL" id="ANL87829.1"/>
    </source>
</evidence>
<dbReference type="RefSeq" id="WP_064826281.1">
    <property type="nucleotide sequence ID" value="NZ_CP013577.1"/>
</dbReference>
<dbReference type="InterPro" id="IPR011990">
    <property type="entry name" value="TPR-like_helical_dom_sf"/>
</dbReference>
<reference evidence="2 4" key="2">
    <citation type="submission" date="2020-11" db="EMBL/GenBank/DDBJ databases">
        <title>Indigenous Rhizobia Nodulating Common beans in Western Kenya.</title>
        <authorList>
            <person name="Wekesa C.S."/>
            <person name="Oelmueller R."/>
            <person name="Furch A.C."/>
        </authorList>
    </citation>
    <scope>NUCLEOTIDE SEQUENCE [LARGE SCALE GENOMIC DNA]</scope>
    <source>
        <strain evidence="4">BS3</strain>
        <strain evidence="2">S3</strain>
        <plasmid evidence="2 4">pBS3c</plasmid>
    </source>
</reference>
<evidence type="ECO:0000313" key="3">
    <source>
        <dbReference type="Proteomes" id="UP000078551"/>
    </source>
</evidence>
<evidence type="ECO:0000313" key="4">
    <source>
        <dbReference type="Proteomes" id="UP000540266"/>
    </source>
</evidence>
<dbReference type="Proteomes" id="UP000540266">
    <property type="component" value="Plasmid pBS3c"/>
</dbReference>
<geneLocation type="plasmid" evidence="2 4">
    <name>pBS3c</name>
</geneLocation>
<sequence>MRLSAFDPWAFAAFDAQAMSHLLGGRYDEACLAAYRSVQANPAHSITHVQLAAALAKLGRPAEARAAAARVVELHPTFRFGRQFASVDCAPALAKCLGDALRAAGLPE</sequence>
<dbReference type="Proteomes" id="UP000078551">
    <property type="component" value="Plasmid pRphaN771c"/>
</dbReference>
<reference evidence="1 3" key="1">
    <citation type="submission" date="2015-11" db="EMBL/GenBank/DDBJ databases">
        <title>The limits of bacterial species coexistence and the symbiotic plasmid transference in sympatric Rhizobium populations.</title>
        <authorList>
            <person name="Perez-Carrascal O.M."/>
            <person name="VanInsberghe D."/>
            <person name="Juarez S."/>
            <person name="Polz M.F."/>
            <person name="Vinuesa P."/>
            <person name="Gonzalez V."/>
        </authorList>
    </citation>
    <scope>NUCLEOTIDE SEQUENCE [LARGE SCALE GENOMIC DNA]</scope>
    <source>
        <strain evidence="1 3">N771</strain>
        <plasmid evidence="1 3">pRphaN771c</plasmid>
    </source>
</reference>
<dbReference type="AlphaFoldDB" id="A0A192TIC2"/>
<keyword evidence="2" id="KW-0614">Plasmid</keyword>
<name>A0A192TIC2_9HYPH</name>
<proteinExistence type="predicted"/>
<gene>
    <name evidence="1" type="ORF">AMC81_PC00358</name>
    <name evidence="2" type="ORF">HER27_027275</name>
</gene>
<dbReference type="EMBL" id="CP064934">
    <property type="protein sequence ID" value="QPK12016.1"/>
    <property type="molecule type" value="Genomic_DNA"/>
</dbReference>
<dbReference type="Gene3D" id="1.25.40.10">
    <property type="entry name" value="Tetratricopeptide repeat domain"/>
    <property type="match status" value="1"/>
</dbReference>
<accession>A0A192TIC2</accession>
<dbReference type="SUPFAM" id="SSF48452">
    <property type="entry name" value="TPR-like"/>
    <property type="match status" value="1"/>
</dbReference>